<protein>
    <submittedName>
        <fullName evidence="1">Uncharacterized protein</fullName>
    </submittedName>
</protein>
<feature type="non-terminal residue" evidence="1">
    <location>
        <position position="1"/>
    </location>
</feature>
<dbReference type="EMBL" id="BARV01013112">
    <property type="protein sequence ID" value="GAI11712.1"/>
    <property type="molecule type" value="Genomic_DNA"/>
</dbReference>
<organism evidence="1">
    <name type="scientific">marine sediment metagenome</name>
    <dbReference type="NCBI Taxonomy" id="412755"/>
    <lineage>
        <taxon>unclassified sequences</taxon>
        <taxon>metagenomes</taxon>
        <taxon>ecological metagenomes</taxon>
    </lineage>
</organism>
<dbReference type="AlphaFoldDB" id="X1KXA5"/>
<name>X1KXA5_9ZZZZ</name>
<proteinExistence type="predicted"/>
<gene>
    <name evidence="1" type="ORF">S06H3_23894</name>
</gene>
<accession>X1KXA5</accession>
<reference evidence="1" key="1">
    <citation type="journal article" date="2014" name="Front. Microbiol.">
        <title>High frequency of phylogenetically diverse reductive dehalogenase-homologous genes in deep subseafloor sedimentary metagenomes.</title>
        <authorList>
            <person name="Kawai M."/>
            <person name="Futagami T."/>
            <person name="Toyoda A."/>
            <person name="Takaki Y."/>
            <person name="Nishi S."/>
            <person name="Hori S."/>
            <person name="Arai W."/>
            <person name="Tsubouchi T."/>
            <person name="Morono Y."/>
            <person name="Uchiyama I."/>
            <person name="Ito T."/>
            <person name="Fujiyama A."/>
            <person name="Inagaki F."/>
            <person name="Takami H."/>
        </authorList>
    </citation>
    <scope>NUCLEOTIDE SEQUENCE</scope>
    <source>
        <strain evidence="1">Expedition CK06-06</strain>
    </source>
</reference>
<sequence length="58" mass="7005">DALNLVKKYSYKELMYLTQGLLFWLEDNAKNVRDKNTFTVAKRQVEIVIDRKEREKNK</sequence>
<evidence type="ECO:0000313" key="1">
    <source>
        <dbReference type="EMBL" id="GAI11712.1"/>
    </source>
</evidence>
<comment type="caution">
    <text evidence="1">The sequence shown here is derived from an EMBL/GenBank/DDBJ whole genome shotgun (WGS) entry which is preliminary data.</text>
</comment>